<evidence type="ECO:0000256" key="1">
    <source>
        <dbReference type="SAM" id="MobiDB-lite"/>
    </source>
</evidence>
<evidence type="ECO:0000313" key="3">
    <source>
        <dbReference type="Proteomes" id="UP001239445"/>
    </source>
</evidence>
<dbReference type="EMBL" id="MU839842">
    <property type="protein sequence ID" value="KAK1751283.1"/>
    <property type="molecule type" value="Genomic_DNA"/>
</dbReference>
<gene>
    <name evidence="2" type="ORF">QBC47DRAFT_391563</name>
</gene>
<organism evidence="2 3">
    <name type="scientific">Echria macrotheca</name>
    <dbReference type="NCBI Taxonomy" id="438768"/>
    <lineage>
        <taxon>Eukaryota</taxon>
        <taxon>Fungi</taxon>
        <taxon>Dikarya</taxon>
        <taxon>Ascomycota</taxon>
        <taxon>Pezizomycotina</taxon>
        <taxon>Sordariomycetes</taxon>
        <taxon>Sordariomycetidae</taxon>
        <taxon>Sordariales</taxon>
        <taxon>Schizotheciaceae</taxon>
        <taxon>Echria</taxon>
    </lineage>
</organism>
<accession>A0AAJ0B411</accession>
<reference evidence="2" key="1">
    <citation type="submission" date="2023-06" db="EMBL/GenBank/DDBJ databases">
        <title>Genome-scale phylogeny and comparative genomics of the fungal order Sordariales.</title>
        <authorList>
            <consortium name="Lawrence Berkeley National Laboratory"/>
            <person name="Hensen N."/>
            <person name="Bonometti L."/>
            <person name="Westerberg I."/>
            <person name="Brannstrom I.O."/>
            <person name="Guillou S."/>
            <person name="Cros-Aarteil S."/>
            <person name="Calhoun S."/>
            <person name="Haridas S."/>
            <person name="Kuo A."/>
            <person name="Mondo S."/>
            <person name="Pangilinan J."/>
            <person name="Riley R."/>
            <person name="Labutti K."/>
            <person name="Andreopoulos B."/>
            <person name="Lipzen A."/>
            <person name="Chen C."/>
            <person name="Yanf M."/>
            <person name="Daum C."/>
            <person name="Ng V."/>
            <person name="Clum A."/>
            <person name="Steindorff A."/>
            <person name="Ohm R."/>
            <person name="Martin F."/>
            <person name="Silar P."/>
            <person name="Natvig D."/>
            <person name="Lalanne C."/>
            <person name="Gautier V."/>
            <person name="Ament-Velasquez S.L."/>
            <person name="Kruys A."/>
            <person name="Hutchinson M.I."/>
            <person name="Powell A.J."/>
            <person name="Barry K."/>
            <person name="Miller A.N."/>
            <person name="Grigoriev I.V."/>
            <person name="Debuchy R."/>
            <person name="Gladieux P."/>
            <person name="Thoren M.H."/>
            <person name="Johannesson H."/>
        </authorList>
    </citation>
    <scope>NUCLEOTIDE SEQUENCE</scope>
    <source>
        <strain evidence="2">PSN4</strain>
    </source>
</reference>
<name>A0AAJ0B411_9PEZI</name>
<protein>
    <submittedName>
        <fullName evidence="2">Uncharacterized protein</fullName>
    </submittedName>
</protein>
<sequence>MDFRDDSMDIDKGEEVITATPMTPVSSKSLPLVESEVTVGQFTSVVQAPGYRIVRGSQEIKTLPDVFPKAWECCHCGAISQMQDPGYHHLGPVTLDDFPDPNPDGAASRHRKGKGKNDRSKSKKTCSNCKRRRCVFCEVLSIWDHRVICSLGGKNLADDRLTPNGWQCCVCNLQHHPMARYRPDLYVYMPSMRKTSDGTTTNKCFLPYRCAHDIKRSLIKIEDPAPHLSDAPPHQVCFKCQIVNRYGEVIGRVDPDTIILDDKPGPLRDNLIYAQVQRQWMQDRLSHQPPAEEGGSDKLPSSLEEAAQEIEEARARVKDAKAWVAELRRGIRATAAAAASAVKQSTGEDITMTDAPTGYPLDGPQTSARSIPATPAITGSQFTAINKPVRPLKTYGRSKY</sequence>
<evidence type="ECO:0000313" key="2">
    <source>
        <dbReference type="EMBL" id="KAK1751283.1"/>
    </source>
</evidence>
<dbReference type="AlphaFoldDB" id="A0AAJ0B411"/>
<keyword evidence="3" id="KW-1185">Reference proteome</keyword>
<feature type="region of interest" description="Disordered" evidence="1">
    <location>
        <begin position="282"/>
        <end position="307"/>
    </location>
</feature>
<feature type="region of interest" description="Disordered" evidence="1">
    <location>
        <begin position="90"/>
        <end position="124"/>
    </location>
</feature>
<comment type="caution">
    <text evidence="2">The sequence shown here is derived from an EMBL/GenBank/DDBJ whole genome shotgun (WGS) entry which is preliminary data.</text>
</comment>
<dbReference type="Proteomes" id="UP001239445">
    <property type="component" value="Unassembled WGS sequence"/>
</dbReference>
<proteinExistence type="predicted"/>